<dbReference type="RefSeq" id="WP_105222453.1">
    <property type="nucleotide sequence ID" value="NZ_CAWNSU010000017.1"/>
</dbReference>
<sequence>MGYHDPCIWVLNIRVAEIHSFPSLSVSVQLGIYYSFLSLDILGRIKVKTDKDGRLIPKEWMCHVRNQLFLANLDQTHYAKYVHYPAELNRRDVWWIEPEGSNLEVVMNDIKLAFLTQGIQWFNDYSQLDYVFQCIDFLAPDFMVEDIDEAGRTILRQKGHIYGLHTARDFAKYLNR</sequence>
<reference evidence="1 2" key="1">
    <citation type="journal article" date="2019" name="Front. Microbiol.">
        <title>Genomic Features for Desiccation Tolerance and Sugar Biosynthesis in the Extremophile Gloeocapsopsis sp. UTEX B3054.</title>
        <authorList>
            <person name="Urrejola C."/>
            <person name="Alcorta J."/>
            <person name="Salas L."/>
            <person name="Vasquez M."/>
            <person name="Polz M.F."/>
            <person name="Vicuna R."/>
            <person name="Diez B."/>
        </authorList>
    </citation>
    <scope>NUCLEOTIDE SEQUENCE [LARGE SCALE GENOMIC DNA]</scope>
    <source>
        <strain evidence="1 2">1H9</strain>
    </source>
</reference>
<keyword evidence="2" id="KW-1185">Reference proteome</keyword>
<proteinExistence type="predicted"/>
<gene>
    <name evidence="1" type="ORF">BWI75_21185</name>
</gene>
<evidence type="ECO:0000313" key="2">
    <source>
        <dbReference type="Proteomes" id="UP000441797"/>
    </source>
</evidence>
<accession>A0A6N8G426</accession>
<dbReference type="AlphaFoldDB" id="A0A6N8G426"/>
<evidence type="ECO:0000313" key="1">
    <source>
        <dbReference type="EMBL" id="MUL38766.1"/>
    </source>
</evidence>
<protein>
    <submittedName>
        <fullName evidence="1">Uncharacterized protein</fullName>
    </submittedName>
</protein>
<dbReference type="EMBL" id="NAPY01000048">
    <property type="protein sequence ID" value="MUL38766.1"/>
    <property type="molecule type" value="Genomic_DNA"/>
</dbReference>
<dbReference type="Proteomes" id="UP000441797">
    <property type="component" value="Unassembled WGS sequence"/>
</dbReference>
<name>A0A6N8G426_9CHRO</name>
<organism evidence="1 2">
    <name type="scientific">Gloeocapsopsis dulcis AAB1 = 1H9</name>
    <dbReference type="NCBI Taxonomy" id="1433147"/>
    <lineage>
        <taxon>Bacteria</taxon>
        <taxon>Bacillati</taxon>
        <taxon>Cyanobacteriota</taxon>
        <taxon>Cyanophyceae</taxon>
        <taxon>Oscillatoriophycideae</taxon>
        <taxon>Chroococcales</taxon>
        <taxon>Chroococcaceae</taxon>
        <taxon>Gloeocapsopsis</taxon>
        <taxon>Gloeocapsopsis dulcis</taxon>
    </lineage>
</organism>
<dbReference type="OrthoDB" id="2880982at2"/>
<comment type="caution">
    <text evidence="1">The sequence shown here is derived from an EMBL/GenBank/DDBJ whole genome shotgun (WGS) entry which is preliminary data.</text>
</comment>